<reference evidence="7 8" key="1">
    <citation type="submission" date="2018-02" db="EMBL/GenBank/DDBJ databases">
        <title>The genomes of Aspergillus section Nigri reveals drivers in fungal speciation.</title>
        <authorList>
            <consortium name="DOE Joint Genome Institute"/>
            <person name="Vesth T.C."/>
            <person name="Nybo J."/>
            <person name="Theobald S."/>
            <person name="Brandl J."/>
            <person name="Frisvad J.C."/>
            <person name="Nielsen K.F."/>
            <person name="Lyhne E.K."/>
            <person name="Kogle M.E."/>
            <person name="Kuo A."/>
            <person name="Riley R."/>
            <person name="Clum A."/>
            <person name="Nolan M."/>
            <person name="Lipzen A."/>
            <person name="Salamov A."/>
            <person name="Henrissat B."/>
            <person name="Wiebenga A."/>
            <person name="De vries R.P."/>
            <person name="Grigoriev I.V."/>
            <person name="Mortensen U.H."/>
            <person name="Andersen M.R."/>
            <person name="Baker S.E."/>
        </authorList>
    </citation>
    <scope>NUCLEOTIDE SEQUENCE [LARGE SCALE GENOMIC DNA]</scope>
    <source>
        <strain evidence="7 8">CBS 707.79</strain>
    </source>
</reference>
<dbReference type="VEuPathDB" id="FungiDB:BO71DRAFT_394644"/>
<dbReference type="InterPro" id="IPR012337">
    <property type="entry name" value="RNaseH-like_sf"/>
</dbReference>
<keyword evidence="8" id="KW-1185">Reference proteome</keyword>
<dbReference type="EMBL" id="KZ825805">
    <property type="protein sequence ID" value="PYH99066.1"/>
    <property type="molecule type" value="Genomic_DNA"/>
</dbReference>
<dbReference type="GO" id="GO:0006364">
    <property type="term" value="P:rRNA processing"/>
    <property type="evidence" value="ECO:0007669"/>
    <property type="project" value="TreeGrafter"/>
</dbReference>
<dbReference type="PROSITE" id="PS50157">
    <property type="entry name" value="ZINC_FINGER_C2H2_2"/>
    <property type="match status" value="1"/>
</dbReference>
<dbReference type="GO" id="GO:0000027">
    <property type="term" value="P:ribosomal large subunit assembly"/>
    <property type="evidence" value="ECO:0007669"/>
    <property type="project" value="TreeGrafter"/>
</dbReference>
<protein>
    <recommendedName>
        <fullName evidence="6">C2H2-type domain-containing protein</fullName>
    </recommendedName>
</protein>
<gene>
    <name evidence="7" type="ORF">BO71DRAFT_394644</name>
</gene>
<keyword evidence="3" id="KW-0269">Exonuclease</keyword>
<dbReference type="OrthoDB" id="16516at2759"/>
<evidence type="ECO:0000256" key="5">
    <source>
        <dbReference type="SAM" id="MobiDB-lite"/>
    </source>
</evidence>
<dbReference type="AlphaFoldDB" id="A0A319DND1"/>
<dbReference type="Proteomes" id="UP000247810">
    <property type="component" value="Unassembled WGS sequence"/>
</dbReference>
<dbReference type="PANTHER" id="PTHR12801">
    <property type="entry name" value="RNA EXONUCLEASE REXO1 / RECO3 FAMILY MEMBER-RELATED"/>
    <property type="match status" value="1"/>
</dbReference>
<dbReference type="SUPFAM" id="SSF53098">
    <property type="entry name" value="Ribonuclease H-like"/>
    <property type="match status" value="1"/>
</dbReference>
<feature type="compositionally biased region" description="Low complexity" evidence="5">
    <location>
        <begin position="70"/>
        <end position="79"/>
    </location>
</feature>
<feature type="region of interest" description="Disordered" evidence="5">
    <location>
        <begin position="63"/>
        <end position="94"/>
    </location>
</feature>
<organism evidence="7 8">
    <name type="scientific">Aspergillus ellipticus CBS 707.79</name>
    <dbReference type="NCBI Taxonomy" id="1448320"/>
    <lineage>
        <taxon>Eukaryota</taxon>
        <taxon>Fungi</taxon>
        <taxon>Dikarya</taxon>
        <taxon>Ascomycota</taxon>
        <taxon>Pezizomycotina</taxon>
        <taxon>Eurotiomycetes</taxon>
        <taxon>Eurotiomycetidae</taxon>
        <taxon>Eurotiales</taxon>
        <taxon>Aspergillaceae</taxon>
        <taxon>Aspergillus</taxon>
        <taxon>Aspergillus subgen. Circumdati</taxon>
    </lineage>
</organism>
<dbReference type="Pfam" id="PF00096">
    <property type="entry name" value="zf-C2H2"/>
    <property type="match status" value="1"/>
</dbReference>
<keyword evidence="4" id="KW-0862">Zinc</keyword>
<keyword evidence="4" id="KW-0863">Zinc-finger</keyword>
<dbReference type="GO" id="GO:0005634">
    <property type="term" value="C:nucleus"/>
    <property type="evidence" value="ECO:0007669"/>
    <property type="project" value="TreeGrafter"/>
</dbReference>
<dbReference type="Gene3D" id="3.30.420.10">
    <property type="entry name" value="Ribonuclease H-like superfamily/Ribonuclease H"/>
    <property type="match status" value="1"/>
</dbReference>
<dbReference type="PANTHER" id="PTHR12801:SF114">
    <property type="entry name" value="EXONUCLEASE, PUTATIVE (AFU_ORTHOLOGUE AFUA_7G00870)-RELATED"/>
    <property type="match status" value="1"/>
</dbReference>
<name>A0A319DND1_9EURO</name>
<dbReference type="SMART" id="SM00479">
    <property type="entry name" value="EXOIII"/>
    <property type="match status" value="1"/>
</dbReference>
<dbReference type="GO" id="GO:0003676">
    <property type="term" value="F:nucleic acid binding"/>
    <property type="evidence" value="ECO:0007669"/>
    <property type="project" value="InterPro"/>
</dbReference>
<dbReference type="STRING" id="1448320.A0A319DND1"/>
<dbReference type="InterPro" id="IPR036397">
    <property type="entry name" value="RNaseH_sf"/>
</dbReference>
<feature type="compositionally biased region" description="Basic residues" evidence="5">
    <location>
        <begin position="394"/>
        <end position="407"/>
    </location>
</feature>
<evidence type="ECO:0000259" key="6">
    <source>
        <dbReference type="PROSITE" id="PS50157"/>
    </source>
</evidence>
<feature type="domain" description="C2H2-type" evidence="6">
    <location>
        <begin position="43"/>
        <end position="70"/>
    </location>
</feature>
<accession>A0A319DND1</accession>
<keyword evidence="2" id="KW-0378">Hydrolase</keyword>
<feature type="region of interest" description="Disordered" evidence="5">
    <location>
        <begin position="390"/>
        <end position="434"/>
    </location>
</feature>
<evidence type="ECO:0000256" key="4">
    <source>
        <dbReference type="PROSITE-ProRule" id="PRU00042"/>
    </source>
</evidence>
<proteinExistence type="predicted"/>
<dbReference type="InterPro" id="IPR013520">
    <property type="entry name" value="Ribonucl_H"/>
</dbReference>
<sequence length="464" mass="50958">MAQKQTSRQAPSAGTHSCPICQKGNFKTAAALRDHQASLGHGIVCKECNRVFKTSHALAQHQNIHNPTNSSSSQQLPGLGSMGPGPTPLPATGSPALPGILPPSYQSILMGGPSNLVPALAMTNAIVEIPQHVHAYTALDIPEQNLIFRYLLARCHSLSRLKVQGYTMSANVMVGHRPAQQSIIQWNLFRPAPPFLPQVPDKRRAVVIDCEMVQVSQNRRELAFLSAVDFLTGEVLINSYVQPGSTVTDWKTPVSGITAADMTAALLRGEAFRGWGEARQALWTFVDDETVLIGHSLQHDLSVLGMIHVRVVDSAILTAETVFLTLLSTQPLTRVWGLKALVKDLLDYDIQNSSQGHSALEDALATRDLVIWCLRNPELLKLWADRARENHRAERQHRRTPARRKGRDNRARTAGGKMNGTASRPPAHVLDSDGDSVSEILRWEDIAEDCGWPHPDTGYDPWSD</sequence>
<dbReference type="CDD" id="cd06137">
    <property type="entry name" value="DEDDh_RNase"/>
    <property type="match status" value="1"/>
</dbReference>
<evidence type="ECO:0000313" key="8">
    <source>
        <dbReference type="Proteomes" id="UP000247810"/>
    </source>
</evidence>
<dbReference type="GO" id="GO:0008270">
    <property type="term" value="F:zinc ion binding"/>
    <property type="evidence" value="ECO:0007669"/>
    <property type="project" value="UniProtKB-KW"/>
</dbReference>
<evidence type="ECO:0000313" key="7">
    <source>
        <dbReference type="EMBL" id="PYH99066.1"/>
    </source>
</evidence>
<evidence type="ECO:0000256" key="2">
    <source>
        <dbReference type="ARBA" id="ARBA00022801"/>
    </source>
</evidence>
<evidence type="ECO:0000256" key="3">
    <source>
        <dbReference type="ARBA" id="ARBA00022839"/>
    </source>
</evidence>
<dbReference type="InterPro" id="IPR047021">
    <property type="entry name" value="REXO1/3/4-like"/>
</dbReference>
<dbReference type="GO" id="GO:0004527">
    <property type="term" value="F:exonuclease activity"/>
    <property type="evidence" value="ECO:0007669"/>
    <property type="project" value="UniProtKB-KW"/>
</dbReference>
<dbReference type="Pfam" id="PF00929">
    <property type="entry name" value="RNase_T"/>
    <property type="match status" value="1"/>
</dbReference>
<dbReference type="SMART" id="SM00355">
    <property type="entry name" value="ZnF_C2H2"/>
    <property type="match status" value="2"/>
</dbReference>
<keyword evidence="1" id="KW-0540">Nuclease</keyword>
<keyword evidence="4" id="KW-0479">Metal-binding</keyword>
<dbReference type="Gene3D" id="3.30.160.60">
    <property type="entry name" value="Classic Zinc Finger"/>
    <property type="match status" value="1"/>
</dbReference>
<dbReference type="PROSITE" id="PS00028">
    <property type="entry name" value="ZINC_FINGER_C2H2_1"/>
    <property type="match status" value="1"/>
</dbReference>
<evidence type="ECO:0000256" key="1">
    <source>
        <dbReference type="ARBA" id="ARBA00022722"/>
    </source>
</evidence>
<dbReference type="InterPro" id="IPR013087">
    <property type="entry name" value="Znf_C2H2_type"/>
</dbReference>